<feature type="repeat" description="TPR" evidence="1">
    <location>
        <begin position="220"/>
        <end position="253"/>
    </location>
</feature>
<dbReference type="Pfam" id="PF13414">
    <property type="entry name" value="TPR_11"/>
    <property type="match status" value="1"/>
</dbReference>
<dbReference type="PANTHER" id="PTHR44809:SF1">
    <property type="entry name" value="PROTEIN O-MANNOSYL-TRANSFERASE TMTC1"/>
    <property type="match status" value="1"/>
</dbReference>
<dbReference type="Pfam" id="PF01075">
    <property type="entry name" value="Glyco_transf_9"/>
    <property type="match status" value="1"/>
</dbReference>
<dbReference type="PROSITE" id="PS50005">
    <property type="entry name" value="TPR"/>
    <property type="match status" value="6"/>
</dbReference>
<dbReference type="InterPro" id="IPR019734">
    <property type="entry name" value="TPR_rpt"/>
</dbReference>
<dbReference type="Gene3D" id="1.25.40.10">
    <property type="entry name" value="Tetratricopeptide repeat domain"/>
    <property type="match status" value="4"/>
</dbReference>
<name>A0A5D3JWW1_9BRAD</name>
<dbReference type="InterPro" id="IPR011990">
    <property type="entry name" value="TPR-like_helical_dom_sf"/>
</dbReference>
<accession>A0A5D3JWW1</accession>
<evidence type="ECO:0000313" key="3">
    <source>
        <dbReference type="Proteomes" id="UP000324758"/>
    </source>
</evidence>
<dbReference type="Pfam" id="PF14559">
    <property type="entry name" value="TPR_19"/>
    <property type="match status" value="1"/>
</dbReference>
<sequence length="669" mass="74760">MYAEASSGSVSLEAGLAHHRAGRLAQAEAIYRQLLATRPDHADAVFLLGVAALQTGHPDRALDFFIRAVQLQPRNSAYHSNMAVALRALGRRGEAIASYRDALLHQPGNLETHIQLGLLLGECGEVASEEAQYRLVLRHPVGLDLAAVRAQVDARFHLANLLVRRKQFDDAISEFRQVLRQRPDFAEAHCNLGAVLFDLAAFGECERCYREALRLNPGFAEAHNNLGGLLIKLRRLDEAEVNLREACKLRPNFPEALNNLGDLLRLRGRPEEAEACCREALRLKPDYVPAQLILGNALREAGRFHEAEPCYRAALDRNPAWPEARNNLGTLLYDLGRVEEAIQSLRTAVSQRPDYADAHFNLGITLLLAGQFDEGWREYEWRWKQEMKKPHLRGFSQPLWDGGDIGDRVLLLHAEQGLGDTLQFCRFVPAIAAGRRVVLEVQRPLLPLLTGLPGFERVVACGDPLPSFDLHCPLLSLTRVLGTTLDTIPREASYLRADPQRVAAWRERVGQLDGMRVGLVWAGNQTMSGDRRRSIPLERFSELADLPGVSFVSLQKGPGASQSPPQGLSLHDWTDDLHDFGETAALIEALDLVISVDTGVAHLAGALGRPVWLLNRFDRCWRWLLNRDDSPWYPSLRQFRQIQPGDWTSVLRNVRAELEKFRVAGPATQ</sequence>
<feature type="repeat" description="TPR" evidence="1">
    <location>
        <begin position="322"/>
        <end position="355"/>
    </location>
</feature>
<dbReference type="InterPro" id="IPR052943">
    <property type="entry name" value="TMTC_O-mannosyl-trnsfr"/>
</dbReference>
<feature type="repeat" description="TPR" evidence="1">
    <location>
        <begin position="254"/>
        <end position="287"/>
    </location>
</feature>
<feature type="repeat" description="TPR" evidence="1">
    <location>
        <begin position="42"/>
        <end position="75"/>
    </location>
</feature>
<dbReference type="InterPro" id="IPR002201">
    <property type="entry name" value="Glyco_trans_9"/>
</dbReference>
<dbReference type="Pfam" id="PF13431">
    <property type="entry name" value="TPR_17"/>
    <property type="match status" value="1"/>
</dbReference>
<gene>
    <name evidence="2" type="ORF">FXB40_47170</name>
</gene>
<dbReference type="Pfam" id="PF00515">
    <property type="entry name" value="TPR_1"/>
    <property type="match status" value="1"/>
</dbReference>
<proteinExistence type="predicted"/>
<dbReference type="Gene3D" id="3.40.50.2000">
    <property type="entry name" value="Glycogen Phosphorylase B"/>
    <property type="match status" value="1"/>
</dbReference>
<dbReference type="AlphaFoldDB" id="A0A5D3JWW1"/>
<keyword evidence="1" id="KW-0802">TPR repeat</keyword>
<reference evidence="2 3" key="1">
    <citation type="submission" date="2019-08" db="EMBL/GenBank/DDBJ databases">
        <title>Bradyrhizobium hipponensis sp. nov., a rhizobium isolated from a Lupinus angustifolius root nodule in Tunisia.</title>
        <authorList>
            <person name="Off K."/>
            <person name="Rejili M."/>
            <person name="Mars M."/>
            <person name="Brachmann A."/>
            <person name="Marin M."/>
        </authorList>
    </citation>
    <scope>NUCLEOTIDE SEQUENCE [LARGE SCALE GENOMIC DNA]</scope>
    <source>
        <strain evidence="2 3">CTAW71</strain>
    </source>
</reference>
<dbReference type="EMBL" id="VSSS01000118">
    <property type="protein sequence ID" value="TYL82426.1"/>
    <property type="molecule type" value="Genomic_DNA"/>
</dbReference>
<dbReference type="SUPFAM" id="SSF48452">
    <property type="entry name" value="TPR-like"/>
    <property type="match status" value="2"/>
</dbReference>
<dbReference type="PANTHER" id="PTHR44809">
    <property type="match status" value="1"/>
</dbReference>
<keyword evidence="3" id="KW-1185">Reference proteome</keyword>
<comment type="caution">
    <text evidence="2">The sequence shown here is derived from an EMBL/GenBank/DDBJ whole genome shotgun (WGS) entry which is preliminary data.</text>
</comment>
<evidence type="ECO:0000256" key="1">
    <source>
        <dbReference type="PROSITE-ProRule" id="PRU00339"/>
    </source>
</evidence>
<dbReference type="OrthoDB" id="6193797at2"/>
<evidence type="ECO:0000313" key="2">
    <source>
        <dbReference type="EMBL" id="TYL82426.1"/>
    </source>
</evidence>
<dbReference type="SUPFAM" id="SSF53756">
    <property type="entry name" value="UDP-Glycosyltransferase/glycogen phosphorylase"/>
    <property type="match status" value="1"/>
</dbReference>
<feature type="repeat" description="TPR" evidence="1">
    <location>
        <begin position="152"/>
        <end position="185"/>
    </location>
</feature>
<protein>
    <submittedName>
        <fullName evidence="2">Tetratricopeptide repeat protein</fullName>
    </submittedName>
</protein>
<dbReference type="Pfam" id="PF13432">
    <property type="entry name" value="TPR_16"/>
    <property type="match status" value="1"/>
</dbReference>
<organism evidence="2 3">
    <name type="scientific">Bradyrhizobium rifense</name>
    <dbReference type="NCBI Taxonomy" id="515499"/>
    <lineage>
        <taxon>Bacteria</taxon>
        <taxon>Pseudomonadati</taxon>
        <taxon>Pseudomonadota</taxon>
        <taxon>Alphaproteobacteria</taxon>
        <taxon>Hyphomicrobiales</taxon>
        <taxon>Nitrobacteraceae</taxon>
        <taxon>Bradyrhizobium</taxon>
    </lineage>
</organism>
<dbReference type="GO" id="GO:0016757">
    <property type="term" value="F:glycosyltransferase activity"/>
    <property type="evidence" value="ECO:0007669"/>
    <property type="project" value="InterPro"/>
</dbReference>
<feature type="repeat" description="TPR" evidence="1">
    <location>
        <begin position="186"/>
        <end position="219"/>
    </location>
</feature>
<dbReference type="Proteomes" id="UP000324758">
    <property type="component" value="Unassembled WGS sequence"/>
</dbReference>
<dbReference type="SMART" id="SM00028">
    <property type="entry name" value="TPR"/>
    <property type="match status" value="9"/>
</dbReference>